<dbReference type="SUPFAM" id="SSF82199">
    <property type="entry name" value="SET domain"/>
    <property type="match status" value="1"/>
</dbReference>
<dbReference type="PROSITE" id="PS50865">
    <property type="entry name" value="ZF_MYND_2"/>
    <property type="match status" value="1"/>
</dbReference>
<feature type="domain" description="MYND-type" evidence="6">
    <location>
        <begin position="46"/>
        <end position="85"/>
    </location>
</feature>
<keyword evidence="8" id="KW-1185">Reference proteome</keyword>
<evidence type="ECO:0000256" key="1">
    <source>
        <dbReference type="ARBA" id="ARBA00022723"/>
    </source>
</evidence>
<dbReference type="AlphaFoldDB" id="A0AAD7FUL0"/>
<proteinExistence type="predicted"/>
<dbReference type="Gene3D" id="1.10.220.160">
    <property type="match status" value="1"/>
</dbReference>
<feature type="domain" description="SET" evidence="5">
    <location>
        <begin position="1"/>
        <end position="228"/>
    </location>
</feature>
<dbReference type="Pfam" id="PF00856">
    <property type="entry name" value="SET"/>
    <property type="match status" value="1"/>
</dbReference>
<dbReference type="InterPro" id="IPR002893">
    <property type="entry name" value="Znf_MYND"/>
</dbReference>
<organism evidence="7 8">
    <name type="scientific">Roridomyces roridus</name>
    <dbReference type="NCBI Taxonomy" id="1738132"/>
    <lineage>
        <taxon>Eukaryota</taxon>
        <taxon>Fungi</taxon>
        <taxon>Dikarya</taxon>
        <taxon>Basidiomycota</taxon>
        <taxon>Agaricomycotina</taxon>
        <taxon>Agaricomycetes</taxon>
        <taxon>Agaricomycetidae</taxon>
        <taxon>Agaricales</taxon>
        <taxon>Marasmiineae</taxon>
        <taxon>Mycenaceae</taxon>
        <taxon>Roridomyces</taxon>
    </lineage>
</organism>
<reference evidence="7" key="1">
    <citation type="submission" date="2023-03" db="EMBL/GenBank/DDBJ databases">
        <title>Massive genome expansion in bonnet fungi (Mycena s.s.) driven by repeated elements and novel gene families across ecological guilds.</title>
        <authorList>
            <consortium name="Lawrence Berkeley National Laboratory"/>
            <person name="Harder C.B."/>
            <person name="Miyauchi S."/>
            <person name="Viragh M."/>
            <person name="Kuo A."/>
            <person name="Thoen E."/>
            <person name="Andreopoulos B."/>
            <person name="Lu D."/>
            <person name="Skrede I."/>
            <person name="Drula E."/>
            <person name="Henrissat B."/>
            <person name="Morin E."/>
            <person name="Kohler A."/>
            <person name="Barry K."/>
            <person name="LaButti K."/>
            <person name="Morin E."/>
            <person name="Salamov A."/>
            <person name="Lipzen A."/>
            <person name="Mereny Z."/>
            <person name="Hegedus B."/>
            <person name="Baldrian P."/>
            <person name="Stursova M."/>
            <person name="Weitz H."/>
            <person name="Taylor A."/>
            <person name="Grigoriev I.V."/>
            <person name="Nagy L.G."/>
            <person name="Martin F."/>
            <person name="Kauserud H."/>
        </authorList>
    </citation>
    <scope>NUCLEOTIDE SEQUENCE</scope>
    <source>
        <strain evidence="7">9284</strain>
    </source>
</reference>
<name>A0AAD7FUL0_9AGAR</name>
<dbReference type="PROSITE" id="PS50280">
    <property type="entry name" value="SET"/>
    <property type="match status" value="1"/>
</dbReference>
<dbReference type="InterPro" id="IPR050869">
    <property type="entry name" value="H3K4_H4K5_MeTrfase"/>
</dbReference>
<dbReference type="InterPro" id="IPR011990">
    <property type="entry name" value="TPR-like_helical_dom_sf"/>
</dbReference>
<keyword evidence="2 4" id="KW-0863">Zinc-finger</keyword>
<evidence type="ECO:0000256" key="3">
    <source>
        <dbReference type="ARBA" id="ARBA00022833"/>
    </source>
</evidence>
<dbReference type="PANTHER" id="PTHR12197">
    <property type="entry name" value="HISTONE-LYSINE N-METHYLTRANSFERASE SMYD"/>
    <property type="match status" value="1"/>
</dbReference>
<dbReference type="GO" id="GO:0008270">
    <property type="term" value="F:zinc ion binding"/>
    <property type="evidence" value="ECO:0007669"/>
    <property type="project" value="UniProtKB-KW"/>
</dbReference>
<dbReference type="Gene3D" id="1.25.40.10">
    <property type="entry name" value="Tetratricopeptide repeat domain"/>
    <property type="match status" value="1"/>
</dbReference>
<dbReference type="PROSITE" id="PS01360">
    <property type="entry name" value="ZF_MYND_1"/>
    <property type="match status" value="1"/>
</dbReference>
<dbReference type="Gene3D" id="6.10.140.2220">
    <property type="match status" value="1"/>
</dbReference>
<dbReference type="EMBL" id="JARKIF010000003">
    <property type="protein sequence ID" value="KAJ7644145.1"/>
    <property type="molecule type" value="Genomic_DNA"/>
</dbReference>
<evidence type="ECO:0000313" key="7">
    <source>
        <dbReference type="EMBL" id="KAJ7644145.1"/>
    </source>
</evidence>
<keyword evidence="1" id="KW-0479">Metal-binding</keyword>
<protein>
    <recommendedName>
        <fullName evidence="9">SET domain-containing protein</fullName>
    </recommendedName>
</protein>
<feature type="non-terminal residue" evidence="7">
    <location>
        <position position="408"/>
    </location>
</feature>
<evidence type="ECO:0000259" key="5">
    <source>
        <dbReference type="PROSITE" id="PS50280"/>
    </source>
</evidence>
<keyword evidence="3" id="KW-0862">Zinc</keyword>
<gene>
    <name evidence="7" type="ORF">FB45DRAFT_987729</name>
</gene>
<dbReference type="CDD" id="cd20071">
    <property type="entry name" value="SET_SMYD"/>
    <property type="match status" value="1"/>
</dbReference>
<accession>A0AAD7FUL0</accession>
<dbReference type="SUPFAM" id="SSF144232">
    <property type="entry name" value="HIT/MYND zinc finger-like"/>
    <property type="match status" value="1"/>
</dbReference>
<dbReference type="PANTHER" id="PTHR12197:SF251">
    <property type="entry name" value="EG:BACR7C10.4 PROTEIN"/>
    <property type="match status" value="1"/>
</dbReference>
<dbReference type="InterPro" id="IPR046341">
    <property type="entry name" value="SET_dom_sf"/>
</dbReference>
<dbReference type="InterPro" id="IPR001214">
    <property type="entry name" value="SET_dom"/>
</dbReference>
<evidence type="ECO:0000313" key="8">
    <source>
        <dbReference type="Proteomes" id="UP001221142"/>
    </source>
</evidence>
<evidence type="ECO:0000256" key="4">
    <source>
        <dbReference type="PROSITE-ProRule" id="PRU00134"/>
    </source>
</evidence>
<dbReference type="GO" id="GO:0005634">
    <property type="term" value="C:nucleus"/>
    <property type="evidence" value="ECO:0007669"/>
    <property type="project" value="TreeGrafter"/>
</dbReference>
<dbReference type="Proteomes" id="UP001221142">
    <property type="component" value="Unassembled WGS sequence"/>
</dbReference>
<dbReference type="Gene3D" id="2.170.270.10">
    <property type="entry name" value="SET domain"/>
    <property type="match status" value="1"/>
</dbReference>
<comment type="caution">
    <text evidence="7">The sequence shown here is derived from an EMBL/GenBank/DDBJ whole genome shotgun (WGS) entry which is preliminary data.</text>
</comment>
<evidence type="ECO:0000259" key="6">
    <source>
        <dbReference type="PROSITE" id="PS50865"/>
    </source>
</evidence>
<dbReference type="Pfam" id="PF01753">
    <property type="entry name" value="zf-MYND"/>
    <property type="match status" value="1"/>
</dbReference>
<evidence type="ECO:0000256" key="2">
    <source>
        <dbReference type="ARBA" id="ARBA00022771"/>
    </source>
</evidence>
<evidence type="ECO:0008006" key="9">
    <source>
        <dbReference type="Google" id="ProtNLM"/>
    </source>
</evidence>
<sequence length="408" mass="45121">MAFRLEPDQRARSRTVATRDLPAGSLVVSCHAITTVLIAEQKGKRCDTCHTKAAQLQRCSGCASYFYCSQSCQTLQWNTHHRKICKCVAARRFNNYTSSMPFQALAAHEKMDALLLSHLVAQLNGAEDSNPSIMDLLPGPAVTVPPIAYSSPSASELYSRFGNNNFVVHSHLETFAHGIFPLASRLFNHSCLPNAAAKYILAPSKPPVMEVVALRDIAAGEEICLPYLDPALIQTRTQIFQLSYQFECRCDSCIFFEKVGPIPSPAPADREQLVQKLMGLESCELNPDSFPQELLPVFHESFIAYLAETFRNASHDGAYQIARTTGAALLNLYRLIYPPNYPQIGMHLLELAKTCWNSFLSENNKDAEKEAESYLTDAKMILGILGTEGDPDGPLTEIGTLETLLRGE</sequence>